<gene>
    <name evidence="1" type="ORF">AVEN_35234_1</name>
</gene>
<keyword evidence="2" id="KW-1185">Reference proteome</keyword>
<comment type="caution">
    <text evidence="1">The sequence shown here is derived from an EMBL/GenBank/DDBJ whole genome shotgun (WGS) entry which is preliminary data.</text>
</comment>
<dbReference type="EMBL" id="BGPR01034391">
    <property type="protein sequence ID" value="GBO08746.1"/>
    <property type="molecule type" value="Genomic_DNA"/>
</dbReference>
<evidence type="ECO:0000313" key="1">
    <source>
        <dbReference type="EMBL" id="GBO08746.1"/>
    </source>
</evidence>
<organism evidence="1 2">
    <name type="scientific">Araneus ventricosus</name>
    <name type="common">Orbweaver spider</name>
    <name type="synonym">Epeira ventricosa</name>
    <dbReference type="NCBI Taxonomy" id="182803"/>
    <lineage>
        <taxon>Eukaryota</taxon>
        <taxon>Metazoa</taxon>
        <taxon>Ecdysozoa</taxon>
        <taxon>Arthropoda</taxon>
        <taxon>Chelicerata</taxon>
        <taxon>Arachnida</taxon>
        <taxon>Araneae</taxon>
        <taxon>Araneomorphae</taxon>
        <taxon>Entelegynae</taxon>
        <taxon>Araneoidea</taxon>
        <taxon>Araneidae</taxon>
        <taxon>Araneus</taxon>
    </lineage>
</organism>
<dbReference type="PANTHER" id="PTHR37162:SF1">
    <property type="entry name" value="BED-TYPE DOMAIN-CONTAINING PROTEIN"/>
    <property type="match status" value="1"/>
</dbReference>
<dbReference type="Proteomes" id="UP000499080">
    <property type="component" value="Unassembled WGS sequence"/>
</dbReference>
<accession>A0A4Y2UAT1</accession>
<reference evidence="1 2" key="1">
    <citation type="journal article" date="2019" name="Sci. Rep.">
        <title>Orb-weaving spider Araneus ventricosus genome elucidates the spidroin gene catalogue.</title>
        <authorList>
            <person name="Kono N."/>
            <person name="Nakamura H."/>
            <person name="Ohtoshi R."/>
            <person name="Moran D.A.P."/>
            <person name="Shinohara A."/>
            <person name="Yoshida Y."/>
            <person name="Fujiwara M."/>
            <person name="Mori M."/>
            <person name="Tomita M."/>
            <person name="Arakawa K."/>
        </authorList>
    </citation>
    <scope>NUCLEOTIDE SEQUENCE [LARGE SCALE GENOMIC DNA]</scope>
</reference>
<dbReference type="OrthoDB" id="7762031at2759"/>
<dbReference type="PANTHER" id="PTHR37162">
    <property type="entry name" value="HAT FAMILY DIMERISATION DOMAINCONTAINING PROTEIN-RELATED"/>
    <property type="match status" value="1"/>
</dbReference>
<name>A0A4Y2UAT1_ARAVE</name>
<sequence>MPRYAWKKAGDEVKLREKCPHLFDIDGDSCHLAHNAAKKFCKPFNSHFETLFQDIYNDFKWSLDLRTAFKEFCEILNIQCTVPQNYIGCRWLLNQPDKLDFLHEAVKVC</sequence>
<evidence type="ECO:0000313" key="2">
    <source>
        <dbReference type="Proteomes" id="UP000499080"/>
    </source>
</evidence>
<dbReference type="AlphaFoldDB" id="A0A4Y2UAT1"/>
<proteinExistence type="predicted"/>
<protein>
    <submittedName>
        <fullName evidence="1">Uncharacterized protein</fullName>
    </submittedName>
</protein>